<organism evidence="3 4">
    <name type="scientific">Amazona collaria</name>
    <name type="common">yellow-billed parrot</name>
    <dbReference type="NCBI Taxonomy" id="241587"/>
    <lineage>
        <taxon>Eukaryota</taxon>
        <taxon>Metazoa</taxon>
        <taxon>Chordata</taxon>
        <taxon>Craniata</taxon>
        <taxon>Vertebrata</taxon>
        <taxon>Euteleostomi</taxon>
        <taxon>Archelosauria</taxon>
        <taxon>Archosauria</taxon>
        <taxon>Dinosauria</taxon>
        <taxon>Saurischia</taxon>
        <taxon>Theropoda</taxon>
        <taxon>Coelurosauria</taxon>
        <taxon>Aves</taxon>
        <taxon>Neognathae</taxon>
        <taxon>Neoaves</taxon>
        <taxon>Telluraves</taxon>
        <taxon>Australaves</taxon>
        <taxon>Psittaciformes</taxon>
        <taxon>Psittacidae</taxon>
        <taxon>Amazona</taxon>
    </lineage>
</organism>
<protein>
    <submittedName>
        <fullName evidence="3">Prominin 2</fullName>
    </submittedName>
</protein>
<proteinExistence type="predicted"/>
<dbReference type="Ensembl" id="ENSACOT00000023244.1">
    <property type="protein sequence ID" value="ENSACOP00000022461.1"/>
    <property type="gene ID" value="ENSACOG00000015277.1"/>
</dbReference>
<evidence type="ECO:0000313" key="4">
    <source>
        <dbReference type="Proteomes" id="UP000694522"/>
    </source>
</evidence>
<feature type="signal peptide" evidence="2">
    <location>
        <begin position="1"/>
        <end position="26"/>
    </location>
</feature>
<feature type="region of interest" description="Disordered" evidence="1">
    <location>
        <begin position="188"/>
        <end position="207"/>
    </location>
</feature>
<reference evidence="3" key="2">
    <citation type="submission" date="2025-09" db="UniProtKB">
        <authorList>
            <consortium name="Ensembl"/>
        </authorList>
    </citation>
    <scope>IDENTIFICATION</scope>
</reference>
<name>A0A8B9GG15_9PSIT</name>
<evidence type="ECO:0000256" key="1">
    <source>
        <dbReference type="SAM" id="MobiDB-lite"/>
    </source>
</evidence>
<accession>A0A8B9GG15</accession>
<sequence>GSPALSMYSPLSGLLLAWALLRPAGTQQCHLAGPGGVLRFTDTHAEIRVPALHRVPSSLDPLYGLVRRCLDLVQQNPLPTGETRSWGPQGFASGGAGMLGYRSHGNGTDPVLVLSGLSHHIGGAPAAVRGPPACPPALTGLPPPLPAGLPVPHLPHHPVSPHSTLHPCALTLNPILWVQEAPLGSSITSCSSPAGPASSAPLSPARG</sequence>
<evidence type="ECO:0000313" key="3">
    <source>
        <dbReference type="Ensembl" id="ENSACOP00000022461.1"/>
    </source>
</evidence>
<reference evidence="3" key="1">
    <citation type="submission" date="2025-08" db="UniProtKB">
        <authorList>
            <consortium name="Ensembl"/>
        </authorList>
    </citation>
    <scope>IDENTIFICATION</scope>
</reference>
<feature type="compositionally biased region" description="Low complexity" evidence="1">
    <location>
        <begin position="189"/>
        <end position="207"/>
    </location>
</feature>
<dbReference type="Proteomes" id="UP000694522">
    <property type="component" value="Unplaced"/>
</dbReference>
<keyword evidence="4" id="KW-1185">Reference proteome</keyword>
<feature type="chain" id="PRO_5034382586" evidence="2">
    <location>
        <begin position="27"/>
        <end position="207"/>
    </location>
</feature>
<evidence type="ECO:0000256" key="2">
    <source>
        <dbReference type="SAM" id="SignalP"/>
    </source>
</evidence>
<keyword evidence="2" id="KW-0732">Signal</keyword>
<dbReference type="AlphaFoldDB" id="A0A8B9GG15"/>